<dbReference type="Gene3D" id="3.40.50.720">
    <property type="entry name" value="NAD(P)-binding Rossmann-like Domain"/>
    <property type="match status" value="1"/>
</dbReference>
<name>A0A379KNY8_PSEPU</name>
<dbReference type="Pfam" id="PF13561">
    <property type="entry name" value="adh_short_C2"/>
    <property type="match status" value="1"/>
</dbReference>
<dbReference type="InterPro" id="IPR020904">
    <property type="entry name" value="Sc_DH/Rdtase_CS"/>
</dbReference>
<protein>
    <submittedName>
        <fullName evidence="2">3-oxoacyl-ACP reductase</fullName>
        <ecNumber evidence="2">1.1.1.100</ecNumber>
    </submittedName>
</protein>
<keyword evidence="2" id="KW-0560">Oxidoreductase</keyword>
<dbReference type="InterPro" id="IPR036291">
    <property type="entry name" value="NAD(P)-bd_dom_sf"/>
</dbReference>
<dbReference type="GO" id="GO:0030497">
    <property type="term" value="P:fatty acid elongation"/>
    <property type="evidence" value="ECO:0007669"/>
    <property type="project" value="TreeGrafter"/>
</dbReference>
<evidence type="ECO:0000313" key="3">
    <source>
        <dbReference type="Proteomes" id="UP000254602"/>
    </source>
</evidence>
<proteinExistence type="inferred from homology"/>
<reference evidence="2 3" key="1">
    <citation type="submission" date="2018-06" db="EMBL/GenBank/DDBJ databases">
        <authorList>
            <consortium name="Pathogen Informatics"/>
            <person name="Doyle S."/>
        </authorList>
    </citation>
    <scope>NUCLEOTIDE SEQUENCE [LARGE SCALE GENOMIC DNA]</scope>
    <source>
        <strain evidence="2 3">NCTC7914</strain>
    </source>
</reference>
<comment type="similarity">
    <text evidence="1">Belongs to the short-chain dehydrogenases/reductases (SDR) family.</text>
</comment>
<dbReference type="PANTHER" id="PTHR42760:SF40">
    <property type="entry name" value="3-OXOACYL-[ACYL-CARRIER-PROTEIN] REDUCTASE, CHLOROPLASTIC"/>
    <property type="match status" value="1"/>
</dbReference>
<dbReference type="PANTHER" id="PTHR42760">
    <property type="entry name" value="SHORT-CHAIN DEHYDROGENASES/REDUCTASES FAMILY MEMBER"/>
    <property type="match status" value="1"/>
</dbReference>
<dbReference type="InterPro" id="IPR002347">
    <property type="entry name" value="SDR_fam"/>
</dbReference>
<dbReference type="CDD" id="cd05233">
    <property type="entry name" value="SDR_c"/>
    <property type="match status" value="1"/>
</dbReference>
<dbReference type="GO" id="GO:0004316">
    <property type="term" value="F:3-oxoacyl-[acyl-carrier-protein] reductase (NADPH) activity"/>
    <property type="evidence" value="ECO:0007669"/>
    <property type="project" value="UniProtKB-EC"/>
</dbReference>
<evidence type="ECO:0000313" key="2">
    <source>
        <dbReference type="EMBL" id="SUD69753.1"/>
    </source>
</evidence>
<gene>
    <name evidence="2" type="primary">fabG_8</name>
    <name evidence="2" type="ORF">NCTC7914_03901</name>
</gene>
<dbReference type="EMBL" id="UGUY01000001">
    <property type="protein sequence ID" value="SUD69753.1"/>
    <property type="molecule type" value="Genomic_DNA"/>
</dbReference>
<dbReference type="PRINTS" id="PR00080">
    <property type="entry name" value="SDRFAMILY"/>
</dbReference>
<dbReference type="RefSeq" id="WP_115274821.1">
    <property type="nucleotide sequence ID" value="NZ_UGUY01000001.1"/>
</dbReference>
<sequence length="247" mass="25994">MSAKNIFLTGASRGIGAVLAVELANRGHTVGCFSRKGVGPESSLVPDELRDRLIFLKGDVTDPSSIAGAMETFTAKVGSIHGLINNAGIQAEAPSAHQPLADFNEVIQTNVAGTFSACQQIYPFLEKNGGGLIVNVGSFFDKMGVKRNAAYAASKAAIAAVGRCLAVEWASKGIRVLTVAPGYIETDLNKEFLQSEKIKNYLASRIPVGGPGSAQDVAGLIAMLFKENMPYFTGETIYYDGGQGMAL</sequence>
<dbReference type="Proteomes" id="UP000254602">
    <property type="component" value="Unassembled WGS sequence"/>
</dbReference>
<dbReference type="PROSITE" id="PS00061">
    <property type="entry name" value="ADH_SHORT"/>
    <property type="match status" value="1"/>
</dbReference>
<dbReference type="FunFam" id="3.40.50.720:FF:000084">
    <property type="entry name" value="Short-chain dehydrogenase reductase"/>
    <property type="match status" value="1"/>
</dbReference>
<accession>A0A379KNY8</accession>
<evidence type="ECO:0000256" key="1">
    <source>
        <dbReference type="ARBA" id="ARBA00006484"/>
    </source>
</evidence>
<dbReference type="EC" id="1.1.1.100" evidence="2"/>
<dbReference type="SUPFAM" id="SSF51735">
    <property type="entry name" value="NAD(P)-binding Rossmann-fold domains"/>
    <property type="match status" value="1"/>
</dbReference>
<dbReference type="AlphaFoldDB" id="A0A379KNY8"/>
<organism evidence="2 3">
    <name type="scientific">Pseudomonas putida</name>
    <name type="common">Arthrobacter siderocapsulatus</name>
    <dbReference type="NCBI Taxonomy" id="303"/>
    <lineage>
        <taxon>Bacteria</taxon>
        <taxon>Pseudomonadati</taxon>
        <taxon>Pseudomonadota</taxon>
        <taxon>Gammaproteobacteria</taxon>
        <taxon>Pseudomonadales</taxon>
        <taxon>Pseudomonadaceae</taxon>
        <taxon>Pseudomonas</taxon>
    </lineage>
</organism>
<dbReference type="PRINTS" id="PR00081">
    <property type="entry name" value="GDHRDH"/>
</dbReference>